<protein>
    <submittedName>
        <fullName evidence="2">Uncharacterized protein</fullName>
    </submittedName>
</protein>
<organism evidence="2 3">
    <name type="scientific">Vespula squamosa</name>
    <name type="common">Southern yellow jacket</name>
    <name type="synonym">Wasp</name>
    <dbReference type="NCBI Taxonomy" id="30214"/>
    <lineage>
        <taxon>Eukaryota</taxon>
        <taxon>Metazoa</taxon>
        <taxon>Ecdysozoa</taxon>
        <taxon>Arthropoda</taxon>
        <taxon>Hexapoda</taxon>
        <taxon>Insecta</taxon>
        <taxon>Pterygota</taxon>
        <taxon>Neoptera</taxon>
        <taxon>Endopterygota</taxon>
        <taxon>Hymenoptera</taxon>
        <taxon>Apocrita</taxon>
        <taxon>Aculeata</taxon>
        <taxon>Vespoidea</taxon>
        <taxon>Vespidae</taxon>
        <taxon>Vespinae</taxon>
        <taxon>Vespula</taxon>
    </lineage>
</organism>
<evidence type="ECO:0000313" key="2">
    <source>
        <dbReference type="EMBL" id="KAL2727197.1"/>
    </source>
</evidence>
<dbReference type="EMBL" id="JAUDFV010000133">
    <property type="protein sequence ID" value="KAL2727197.1"/>
    <property type="molecule type" value="Genomic_DNA"/>
</dbReference>
<reference evidence="2 3" key="1">
    <citation type="journal article" date="2024" name="Ann. Entomol. Soc. Am.">
        <title>Genomic analyses of the southern and eastern yellowjacket wasps (Hymenoptera: Vespidae) reveal evolutionary signatures of social life.</title>
        <authorList>
            <person name="Catto M.A."/>
            <person name="Caine P.B."/>
            <person name="Orr S.E."/>
            <person name="Hunt B.G."/>
            <person name="Goodisman M.A.D."/>
        </authorList>
    </citation>
    <scope>NUCLEOTIDE SEQUENCE [LARGE SCALE GENOMIC DNA]</scope>
    <source>
        <strain evidence="2">233</strain>
        <tissue evidence="2">Head and thorax</tissue>
    </source>
</reference>
<feature type="region of interest" description="Disordered" evidence="1">
    <location>
        <begin position="23"/>
        <end position="135"/>
    </location>
</feature>
<evidence type="ECO:0000256" key="1">
    <source>
        <dbReference type="SAM" id="MobiDB-lite"/>
    </source>
</evidence>
<feature type="compositionally biased region" description="Gly residues" evidence="1">
    <location>
        <begin position="70"/>
        <end position="82"/>
    </location>
</feature>
<name>A0ABD2B381_VESSQ</name>
<comment type="caution">
    <text evidence="2">The sequence shown here is derived from an EMBL/GenBank/DDBJ whole genome shotgun (WGS) entry which is preliminary data.</text>
</comment>
<accession>A0ABD2B381</accession>
<sequence>MNVTGLIDAVASHKICLDRIDRDVRENRESNNNNSSSSNSSNGSNSNGNSNSNSNSSSSSSSSSNITSSSGGGGGGDGGGGSSISKASEFDGRCSDRCPSISSFDRTTNNPLYSDIRSCDPPLGRREAVRKGPIG</sequence>
<keyword evidence="3" id="KW-1185">Reference proteome</keyword>
<feature type="compositionally biased region" description="Basic and acidic residues" evidence="1">
    <location>
        <begin position="123"/>
        <end position="135"/>
    </location>
</feature>
<feature type="compositionally biased region" description="Polar residues" evidence="1">
    <location>
        <begin position="100"/>
        <end position="112"/>
    </location>
</feature>
<feature type="compositionally biased region" description="Low complexity" evidence="1">
    <location>
        <begin position="30"/>
        <end position="69"/>
    </location>
</feature>
<dbReference type="AlphaFoldDB" id="A0ABD2B381"/>
<gene>
    <name evidence="2" type="ORF">V1478_007475</name>
</gene>
<proteinExistence type="predicted"/>
<evidence type="ECO:0000313" key="3">
    <source>
        <dbReference type="Proteomes" id="UP001607302"/>
    </source>
</evidence>
<dbReference type="Proteomes" id="UP001607302">
    <property type="component" value="Unassembled WGS sequence"/>
</dbReference>